<evidence type="ECO:0000313" key="3">
    <source>
        <dbReference type="Proteomes" id="UP000217935"/>
    </source>
</evidence>
<accession>A0A291G7N8</accession>
<evidence type="ECO:0000313" key="2">
    <source>
        <dbReference type="EMBL" id="ATG46175.1"/>
    </source>
</evidence>
<dbReference type="Proteomes" id="UP000217935">
    <property type="component" value="Chromosome"/>
</dbReference>
<dbReference type="Gene3D" id="3.60.15.10">
    <property type="entry name" value="Ribonuclease Z/Hydroxyacylglutathione hydrolase-like"/>
    <property type="match status" value="1"/>
</dbReference>
<proteinExistence type="predicted"/>
<dbReference type="SUPFAM" id="SSF56281">
    <property type="entry name" value="Metallo-hydrolase/oxidoreductase"/>
    <property type="match status" value="1"/>
</dbReference>
<dbReference type="SMART" id="SM00849">
    <property type="entry name" value="Lactamase_B"/>
    <property type="match status" value="1"/>
</dbReference>
<dbReference type="EMBL" id="CP022196">
    <property type="protein sequence ID" value="ATG46175.1"/>
    <property type="molecule type" value="Genomic_DNA"/>
</dbReference>
<gene>
    <name evidence="2" type="ORF">CEW89_00465</name>
</gene>
<organism evidence="2 3">
    <name type="scientific">Celeribacter ethanolicus</name>
    <dbReference type="NCBI Taxonomy" id="1758178"/>
    <lineage>
        <taxon>Bacteria</taxon>
        <taxon>Pseudomonadati</taxon>
        <taxon>Pseudomonadota</taxon>
        <taxon>Alphaproteobacteria</taxon>
        <taxon>Rhodobacterales</taxon>
        <taxon>Roseobacteraceae</taxon>
        <taxon>Celeribacter</taxon>
    </lineage>
</organism>
<evidence type="ECO:0000259" key="1">
    <source>
        <dbReference type="SMART" id="SM00849"/>
    </source>
</evidence>
<dbReference type="AlphaFoldDB" id="A0A291G7N8"/>
<dbReference type="KEGG" id="ceh:CEW89_00465"/>
<dbReference type="Pfam" id="PF12706">
    <property type="entry name" value="Lactamase_B_2"/>
    <property type="match status" value="1"/>
</dbReference>
<dbReference type="PANTHER" id="PTHR42663">
    <property type="entry name" value="HYDROLASE C777.06C-RELATED-RELATED"/>
    <property type="match status" value="1"/>
</dbReference>
<name>A0A291G7N8_9RHOB</name>
<dbReference type="InterPro" id="IPR036866">
    <property type="entry name" value="RibonucZ/Hydroxyglut_hydro"/>
</dbReference>
<dbReference type="STRING" id="1758178.GCA_001550095_00736"/>
<protein>
    <submittedName>
        <fullName evidence="2">Phosphoribosyl 1,2-cyclic phosphodiesterase</fullName>
    </submittedName>
</protein>
<keyword evidence="3" id="KW-1185">Reference proteome</keyword>
<dbReference type="OrthoDB" id="9781189at2"/>
<dbReference type="InterPro" id="IPR001279">
    <property type="entry name" value="Metallo-B-lactamas"/>
</dbReference>
<feature type="domain" description="Metallo-beta-lactamase" evidence="1">
    <location>
        <begin position="38"/>
        <end position="212"/>
    </location>
</feature>
<reference evidence="2 3" key="1">
    <citation type="submission" date="2017-06" db="EMBL/GenBank/DDBJ databases">
        <title>Celeribacter sp. TSPH2 complete genome sequence.</title>
        <authorList>
            <person name="Woo J.-H."/>
            <person name="Kim H.-S."/>
        </authorList>
    </citation>
    <scope>NUCLEOTIDE SEQUENCE [LARGE SCALE GENOMIC DNA]</scope>
    <source>
        <strain evidence="2 3">TSPH2</strain>
    </source>
</reference>
<dbReference type="CDD" id="cd16279">
    <property type="entry name" value="metallo-hydrolase-like_MBL-fold"/>
    <property type="match status" value="1"/>
</dbReference>
<dbReference type="PANTHER" id="PTHR42663:SF6">
    <property type="entry name" value="HYDROLASE C777.06C-RELATED"/>
    <property type="match status" value="1"/>
</dbReference>
<sequence>MMSARFTILGCGSSGGVPRIGNIWGDCDPQNPKNRRLRCSALIERDGPDGTTSVLIDTGPDMRQQLLNAGVSRLDGVVFTHSHADHMHGLDDLRQIVFNMRERVKVYADSETENDLIARFGYAFVQPEGSNYPPILDLHAIRGPVTIDGPGGPVTLTPLQVNHGQIDAKGFRVGDLAYIPDVLDIYEPTWALMAGLDTFVIDALRYKPHPSHAHLELALQWIERAAPRQGVLTNMHIDIDYATVAEETPDHVTPAYDGMVIEITGAL</sequence>